<evidence type="ECO:0000313" key="2">
    <source>
        <dbReference type="EMBL" id="MXU85104.1"/>
    </source>
</evidence>
<name>A0A6B0U8C5_IXORI</name>
<dbReference type="AlphaFoldDB" id="A0A6B0U8C5"/>
<protein>
    <submittedName>
        <fullName evidence="2">Putative secreted protein</fullName>
    </submittedName>
</protein>
<dbReference type="EMBL" id="GIFC01003021">
    <property type="protein sequence ID" value="MXU85104.1"/>
    <property type="molecule type" value="Transcribed_RNA"/>
</dbReference>
<accession>A0A6B0U8C5</accession>
<reference evidence="2" key="1">
    <citation type="submission" date="2019-12" db="EMBL/GenBank/DDBJ databases">
        <title>An insight into the sialome of adult female Ixodes ricinus ticks feeding for 6 days.</title>
        <authorList>
            <person name="Perner J."/>
            <person name="Ribeiro J.M.C."/>
        </authorList>
    </citation>
    <scope>NUCLEOTIDE SEQUENCE</scope>
    <source>
        <strain evidence="2">Semi-engorged</strain>
        <tissue evidence="2">Salivary glands</tissue>
    </source>
</reference>
<feature type="region of interest" description="Disordered" evidence="1">
    <location>
        <begin position="64"/>
        <end position="84"/>
    </location>
</feature>
<evidence type="ECO:0000256" key="1">
    <source>
        <dbReference type="SAM" id="MobiDB-lite"/>
    </source>
</evidence>
<proteinExistence type="predicted"/>
<sequence>MSMAAADVTAAAAAGGTAAGGVGAPMSMLSRSPIRLSALGITVDWSPAPATPASSAEPTELCLGGRARRRATRCPSTKAEGGLW</sequence>
<organism evidence="2">
    <name type="scientific">Ixodes ricinus</name>
    <name type="common">Common tick</name>
    <name type="synonym">Acarus ricinus</name>
    <dbReference type="NCBI Taxonomy" id="34613"/>
    <lineage>
        <taxon>Eukaryota</taxon>
        <taxon>Metazoa</taxon>
        <taxon>Ecdysozoa</taxon>
        <taxon>Arthropoda</taxon>
        <taxon>Chelicerata</taxon>
        <taxon>Arachnida</taxon>
        <taxon>Acari</taxon>
        <taxon>Parasitiformes</taxon>
        <taxon>Ixodida</taxon>
        <taxon>Ixodoidea</taxon>
        <taxon>Ixodidae</taxon>
        <taxon>Ixodinae</taxon>
        <taxon>Ixodes</taxon>
    </lineage>
</organism>